<proteinExistence type="predicted"/>
<protein>
    <submittedName>
        <fullName evidence="1">Membrane or secreted protein</fullName>
    </submittedName>
</protein>
<evidence type="ECO:0000313" key="1">
    <source>
        <dbReference type="EMBL" id="EJW95831.1"/>
    </source>
</evidence>
<reference evidence="1" key="1">
    <citation type="journal article" date="2012" name="PLoS ONE">
        <title>Gene sets for utilization of primary and secondary nutrition supplies in the distal gut of endangered iberian lynx.</title>
        <authorList>
            <person name="Alcaide M."/>
            <person name="Messina E."/>
            <person name="Richter M."/>
            <person name="Bargiela R."/>
            <person name="Peplies J."/>
            <person name="Huws S.A."/>
            <person name="Newbold C.J."/>
            <person name="Golyshin P.N."/>
            <person name="Simon M.A."/>
            <person name="Lopez G."/>
            <person name="Yakimov M.M."/>
            <person name="Ferrer M."/>
        </authorList>
    </citation>
    <scope>NUCLEOTIDE SEQUENCE</scope>
</reference>
<gene>
    <name evidence="1" type="ORF">EVA_16063</name>
</gene>
<name>J9FLN9_9ZZZZ</name>
<comment type="caution">
    <text evidence="1">The sequence shown here is derived from an EMBL/GenBank/DDBJ whole genome shotgun (WGS) entry which is preliminary data.</text>
</comment>
<accession>J9FLN9</accession>
<dbReference type="EMBL" id="AMCI01005602">
    <property type="protein sequence ID" value="EJW95831.1"/>
    <property type="molecule type" value="Genomic_DNA"/>
</dbReference>
<organism evidence="1">
    <name type="scientific">gut metagenome</name>
    <dbReference type="NCBI Taxonomy" id="749906"/>
    <lineage>
        <taxon>unclassified sequences</taxon>
        <taxon>metagenomes</taxon>
        <taxon>organismal metagenomes</taxon>
    </lineage>
</organism>
<dbReference type="AlphaFoldDB" id="J9FLN9"/>
<feature type="non-terminal residue" evidence="1">
    <location>
        <position position="64"/>
    </location>
</feature>
<sequence length="64" mass="6682">MKNLRKGCRANLPAGIFSFALLLCWQLGAMKMSKAFIPPLPHPDPAKAVGAAGTAADGASARHH</sequence>